<dbReference type="AlphaFoldDB" id="I4B6G6"/>
<name>I4B6G6_TURPD</name>
<dbReference type="RefSeq" id="WP_014803379.1">
    <property type="nucleotide sequence ID" value="NC_018020.1"/>
</dbReference>
<dbReference type="Proteomes" id="UP000006048">
    <property type="component" value="Chromosome"/>
</dbReference>
<dbReference type="EMBL" id="CP002959">
    <property type="protein sequence ID" value="AFM12873.1"/>
    <property type="molecule type" value="Genomic_DNA"/>
</dbReference>
<dbReference type="OrthoDB" id="4380123at2"/>
<keyword evidence="2" id="KW-1185">Reference proteome</keyword>
<dbReference type="PANTHER" id="PTHR17985:SF8">
    <property type="entry name" value="TRANSPORT AND GOLGI ORGANIZATION PROTEIN 2 HOMOLOG"/>
    <property type="match status" value="1"/>
</dbReference>
<dbReference type="KEGG" id="tpx:Turpa_2228"/>
<evidence type="ECO:0000313" key="1">
    <source>
        <dbReference type="EMBL" id="AFM12873.1"/>
    </source>
</evidence>
<gene>
    <name evidence="1" type="ordered locus">Turpa_2228</name>
</gene>
<sequence>MCLIVFSFQPGSETPLVVAANRDEFYRRKALPLHWWPGGKILAGRDLGYGGILFSAWLRITGKPRQEYGTWLGVSRSGRFAAITNYREPGEMRQGLKSRGLLVSHFLQGDLSPHDYASELEKSADDYNGYNLILGSSRELYYFTNRNGKLALKLQPGLYGLSNATLDTPWFKVTRTKAGFSALPTQPDAAQMFALMADETKAADGEVQQTGLDFKLEKALSPAFIRLPGYGTRVTSIVTFGSSGEVSFKERTFLKGKFARDRGIAFAIET</sequence>
<evidence type="ECO:0000313" key="2">
    <source>
        <dbReference type="Proteomes" id="UP000006048"/>
    </source>
</evidence>
<dbReference type="InterPro" id="IPR008551">
    <property type="entry name" value="TANGO2"/>
</dbReference>
<dbReference type="STRING" id="869212.Turpa_2228"/>
<organism evidence="1 2">
    <name type="scientific">Turneriella parva (strain ATCC BAA-1111 / DSM 21527 / NCTC 11395 / H)</name>
    <name type="common">Leptospira parva</name>
    <dbReference type="NCBI Taxonomy" id="869212"/>
    <lineage>
        <taxon>Bacteria</taxon>
        <taxon>Pseudomonadati</taxon>
        <taxon>Spirochaetota</taxon>
        <taxon>Spirochaetia</taxon>
        <taxon>Leptospirales</taxon>
        <taxon>Leptospiraceae</taxon>
        <taxon>Turneriella</taxon>
    </lineage>
</organism>
<protein>
    <recommendedName>
        <fullName evidence="3">NRDE family protein</fullName>
    </recommendedName>
</protein>
<dbReference type="HOGENOM" id="CLU_047037_1_1_12"/>
<reference evidence="1 2" key="1">
    <citation type="submission" date="2012-06" db="EMBL/GenBank/DDBJ databases">
        <title>The complete chromosome of genome of Turneriella parva DSM 21527.</title>
        <authorList>
            <consortium name="US DOE Joint Genome Institute (JGI-PGF)"/>
            <person name="Lucas S."/>
            <person name="Han J."/>
            <person name="Lapidus A."/>
            <person name="Bruce D."/>
            <person name="Goodwin L."/>
            <person name="Pitluck S."/>
            <person name="Peters L."/>
            <person name="Kyrpides N."/>
            <person name="Mavromatis K."/>
            <person name="Ivanova N."/>
            <person name="Mikhailova N."/>
            <person name="Chertkov O."/>
            <person name="Detter J.C."/>
            <person name="Tapia R."/>
            <person name="Han C."/>
            <person name="Land M."/>
            <person name="Hauser L."/>
            <person name="Markowitz V."/>
            <person name="Cheng J.-F."/>
            <person name="Hugenholtz P."/>
            <person name="Woyke T."/>
            <person name="Wu D."/>
            <person name="Gronow S."/>
            <person name="Wellnitz S."/>
            <person name="Brambilla E."/>
            <person name="Klenk H.-P."/>
            <person name="Eisen J.A."/>
        </authorList>
    </citation>
    <scope>NUCLEOTIDE SEQUENCE [LARGE SCALE GENOMIC DNA]</scope>
    <source>
        <strain evidence="2">ATCC BAA-1111 / DSM 21527 / NCTC 11395 / H</strain>
    </source>
</reference>
<proteinExistence type="predicted"/>
<dbReference type="PANTHER" id="PTHR17985">
    <property type="entry name" value="SER/THR-RICH PROTEIN T10 IN DGCR REGION"/>
    <property type="match status" value="1"/>
</dbReference>
<dbReference type="Pfam" id="PF05742">
    <property type="entry name" value="TANGO2"/>
    <property type="match status" value="1"/>
</dbReference>
<evidence type="ECO:0008006" key="3">
    <source>
        <dbReference type="Google" id="ProtNLM"/>
    </source>
</evidence>
<accession>I4B6G6</accession>